<dbReference type="Proteomes" id="UP000235616">
    <property type="component" value="Unassembled WGS sequence"/>
</dbReference>
<feature type="site" description="Electron transfer via tryptophanyl radical" evidence="9">
    <location>
        <position position="322"/>
    </location>
</feature>
<accession>A0A2N7VLS6</accession>
<comment type="caution">
    <text evidence="12">The sequence shown here is derived from an EMBL/GenBank/DDBJ whole genome shotgun (WGS) entry which is preliminary data.</text>
</comment>
<dbReference type="FunFam" id="1.10.579.10:FF:000003">
    <property type="entry name" value="Deoxyribodipyrimidine photo-lyase"/>
    <property type="match status" value="1"/>
</dbReference>
<evidence type="ECO:0000256" key="7">
    <source>
        <dbReference type="ARBA" id="ARBA00033999"/>
    </source>
</evidence>
<evidence type="ECO:0000256" key="6">
    <source>
        <dbReference type="ARBA" id="ARBA00022991"/>
    </source>
</evidence>
<evidence type="ECO:0000256" key="8">
    <source>
        <dbReference type="PIRSR" id="PIRSR602081-1"/>
    </source>
</evidence>
<dbReference type="InterPro" id="IPR014729">
    <property type="entry name" value="Rossmann-like_a/b/a_fold"/>
</dbReference>
<feature type="site" description="Electron transfer via tryptophanyl radical" evidence="9">
    <location>
        <position position="375"/>
    </location>
</feature>
<evidence type="ECO:0000256" key="5">
    <source>
        <dbReference type="ARBA" id="ARBA00022827"/>
    </source>
</evidence>
<keyword evidence="6 10" id="KW-0157">Chromophore</keyword>
<dbReference type="PROSITE" id="PS51645">
    <property type="entry name" value="PHR_CRY_ALPHA_BETA"/>
    <property type="match status" value="1"/>
</dbReference>
<feature type="binding site" evidence="8">
    <location>
        <position position="238"/>
    </location>
    <ligand>
        <name>FAD</name>
        <dbReference type="ChEBI" id="CHEBI:57692"/>
    </ligand>
</feature>
<evidence type="ECO:0000259" key="11">
    <source>
        <dbReference type="PROSITE" id="PS51645"/>
    </source>
</evidence>
<dbReference type="SUPFAM" id="SSF48173">
    <property type="entry name" value="Cryptochrome/photolyase FAD-binding domain"/>
    <property type="match status" value="1"/>
</dbReference>
<keyword evidence="13" id="KW-1185">Reference proteome</keyword>
<dbReference type="GO" id="GO:0003904">
    <property type="term" value="F:deoxyribodipyrimidine photo-lyase activity"/>
    <property type="evidence" value="ECO:0007669"/>
    <property type="project" value="UniProtKB-EC"/>
</dbReference>
<comment type="catalytic activity">
    <reaction evidence="7">
        <text>cyclobutadipyrimidine (in DNA) = 2 pyrimidine residues (in DNA).</text>
        <dbReference type="EC" id="4.1.99.3"/>
    </reaction>
</comment>
<evidence type="ECO:0000256" key="1">
    <source>
        <dbReference type="ARBA" id="ARBA00001932"/>
    </source>
</evidence>
<name>A0A2N7VLS6_9BURK</name>
<dbReference type="GO" id="GO:0071949">
    <property type="term" value="F:FAD binding"/>
    <property type="evidence" value="ECO:0007669"/>
    <property type="project" value="TreeGrafter"/>
</dbReference>
<gene>
    <name evidence="12" type="ORF">C0Z18_17715</name>
</gene>
<evidence type="ECO:0000256" key="2">
    <source>
        <dbReference type="ARBA" id="ARBA00013149"/>
    </source>
</evidence>
<dbReference type="InterPro" id="IPR036134">
    <property type="entry name" value="Crypto/Photolyase_FAD-like_sf"/>
</dbReference>
<comment type="cofactor">
    <cofactor evidence="8">
        <name>FAD</name>
        <dbReference type="ChEBI" id="CHEBI:57692"/>
    </cofactor>
    <text evidence="8">Binds 1 FAD per subunit.</text>
</comment>
<dbReference type="PRINTS" id="PR00147">
    <property type="entry name" value="DNAPHOTLYASE"/>
</dbReference>
<organism evidence="12 13">
    <name type="scientific">Trinickia dabaoshanensis</name>
    <dbReference type="NCBI Taxonomy" id="564714"/>
    <lineage>
        <taxon>Bacteria</taxon>
        <taxon>Pseudomonadati</taxon>
        <taxon>Pseudomonadota</taxon>
        <taxon>Betaproteobacteria</taxon>
        <taxon>Burkholderiales</taxon>
        <taxon>Burkholderiaceae</taxon>
        <taxon>Trinickia</taxon>
    </lineage>
</organism>
<dbReference type="SUPFAM" id="SSF52425">
    <property type="entry name" value="Cryptochrome/photolyase, N-terminal domain"/>
    <property type="match status" value="1"/>
</dbReference>
<dbReference type="RefSeq" id="WP_102646734.1">
    <property type="nucleotide sequence ID" value="NZ_PNYA01000016.1"/>
</dbReference>
<evidence type="ECO:0000313" key="13">
    <source>
        <dbReference type="Proteomes" id="UP000235616"/>
    </source>
</evidence>
<dbReference type="OrthoDB" id="9772484at2"/>
<dbReference type="InterPro" id="IPR002081">
    <property type="entry name" value="Cryptochrome/DNA_photolyase_1"/>
</dbReference>
<dbReference type="InterPro" id="IPR005101">
    <property type="entry name" value="Cryptochr/Photolyase_FAD-bd"/>
</dbReference>
<comment type="similarity">
    <text evidence="10">Belongs to the DNA photolyase family.</text>
</comment>
<dbReference type="PANTHER" id="PTHR11455:SF9">
    <property type="entry name" value="CRYPTOCHROME CIRCADIAN CLOCK 5 ISOFORM X1"/>
    <property type="match status" value="1"/>
</dbReference>
<dbReference type="Gene3D" id="1.10.579.10">
    <property type="entry name" value="DNA Cyclobutane Dipyrimidine Photolyase, subunit A, domain 3"/>
    <property type="match status" value="1"/>
</dbReference>
<evidence type="ECO:0000256" key="4">
    <source>
        <dbReference type="ARBA" id="ARBA00022630"/>
    </source>
</evidence>
<dbReference type="GO" id="GO:0003677">
    <property type="term" value="F:DNA binding"/>
    <property type="evidence" value="ECO:0007669"/>
    <property type="project" value="TreeGrafter"/>
</dbReference>
<dbReference type="InterPro" id="IPR036155">
    <property type="entry name" value="Crypto/Photolyase_N_sf"/>
</dbReference>
<dbReference type="EC" id="4.1.99.3" evidence="2"/>
<dbReference type="PROSITE" id="PS00394">
    <property type="entry name" value="DNA_PHOTOLYASES_1_1"/>
    <property type="match status" value="1"/>
</dbReference>
<comment type="cofactor">
    <cofactor evidence="1">
        <name>(6R)-5,10-methylene-5,6,7,8-tetrahydrofolate</name>
        <dbReference type="ChEBI" id="CHEBI:15636"/>
    </cofactor>
</comment>
<feature type="binding site" evidence="8">
    <location>
        <position position="288"/>
    </location>
    <ligand>
        <name>FAD</name>
        <dbReference type="ChEBI" id="CHEBI:57692"/>
    </ligand>
</feature>
<keyword evidence="4 8" id="KW-0285">Flavoprotein</keyword>
<feature type="site" description="Electron transfer via tryptophanyl radical" evidence="9">
    <location>
        <position position="398"/>
    </location>
</feature>
<evidence type="ECO:0000256" key="3">
    <source>
        <dbReference type="ARBA" id="ARBA00014046"/>
    </source>
</evidence>
<feature type="binding site" evidence="8">
    <location>
        <begin position="388"/>
        <end position="390"/>
    </location>
    <ligand>
        <name>FAD</name>
        <dbReference type="ChEBI" id="CHEBI:57692"/>
    </ligand>
</feature>
<proteinExistence type="inferred from homology"/>
<dbReference type="Gene3D" id="1.25.40.80">
    <property type="match status" value="1"/>
</dbReference>
<dbReference type="EMBL" id="PNYA01000016">
    <property type="protein sequence ID" value="PMS18077.1"/>
    <property type="molecule type" value="Genomic_DNA"/>
</dbReference>
<dbReference type="Pfam" id="PF00875">
    <property type="entry name" value="DNA_photolyase"/>
    <property type="match status" value="1"/>
</dbReference>
<keyword evidence="5 8" id="KW-0274">FAD</keyword>
<dbReference type="PANTHER" id="PTHR11455">
    <property type="entry name" value="CRYPTOCHROME"/>
    <property type="match status" value="1"/>
</dbReference>
<protein>
    <recommendedName>
        <fullName evidence="3">Deoxyribodipyrimidine photo-lyase</fullName>
        <ecNumber evidence="2">4.1.99.3</ecNumber>
    </recommendedName>
</protein>
<evidence type="ECO:0000313" key="12">
    <source>
        <dbReference type="EMBL" id="PMS18077.1"/>
    </source>
</evidence>
<dbReference type="AlphaFoldDB" id="A0A2N7VLS6"/>
<dbReference type="GO" id="GO:0000719">
    <property type="term" value="P:photoreactive repair"/>
    <property type="evidence" value="ECO:0007669"/>
    <property type="project" value="UniProtKB-ARBA"/>
</dbReference>
<reference evidence="12 13" key="1">
    <citation type="submission" date="2018-01" db="EMBL/GenBank/DDBJ databases">
        <title>Whole genome analyses suggest that Burkholderia sensu lato contains two further novel genera in the rhizoxinica-symbiotica group Mycetohabitans gen. nov., and Trinickia gen. nov.: implications for the evolution of diazotrophy and nodulation in the Burkholderiaceae.</title>
        <authorList>
            <person name="Estrada-de los Santos P."/>
            <person name="Palmer M."/>
            <person name="Chavez-Ramirez B."/>
            <person name="Beukes C."/>
            <person name="Steenkamp E.T."/>
            <person name="Hirsch A.M."/>
            <person name="Manyaka P."/>
            <person name="Maluk M."/>
            <person name="Lafos M."/>
            <person name="Crook M."/>
            <person name="Gross E."/>
            <person name="Simon M.F."/>
            <person name="Bueno dos Reis Junior F."/>
            <person name="Poole P.S."/>
            <person name="Venter S.N."/>
            <person name="James E.K."/>
        </authorList>
    </citation>
    <scope>NUCLEOTIDE SEQUENCE [LARGE SCALE GENOMIC DNA]</scope>
    <source>
        <strain evidence="12 13">GIMN1.004</strain>
    </source>
</reference>
<evidence type="ECO:0000256" key="9">
    <source>
        <dbReference type="PIRSR" id="PIRSR602081-2"/>
    </source>
</evidence>
<dbReference type="PROSITE" id="PS00691">
    <property type="entry name" value="DNA_PHOTOLYASES_1_2"/>
    <property type="match status" value="1"/>
</dbReference>
<dbReference type="Pfam" id="PF03441">
    <property type="entry name" value="FAD_binding_7"/>
    <property type="match status" value="1"/>
</dbReference>
<sequence>MRDRSRAHPSQPIVVWFRDDQRLTDNPALAHAASSGHAVVCVYVHDPEPHHGRPLGAAARWWLHESLRELDGSLRSLGGGLVLLRGNEQETILAFAEAIDAIEVCWNRRYSPAQRQTDAAIKSALEARAVAVSTFNGHLLREPWKVTRRDGEPFQVFGAYWRAARQDISPAPPLPSPDALLFHGTPESACANAVSLADLKLQPHAPDWAAGLRQTWRCGESGAQQRLRHFLDGEFDGYATHRDEMARDATSKMSPYLRFGNISARQVWYAALAAAQAQSISSEHLRKFQDELGWREFSYHLLYHCPALHEVNFRPQFDAMPWRNDQHALRAWQRGQTGYPLVDAGMRELWLTGWMHNRARMVAASFLVKHLLIDWRDGESWFWDTLVDADEANNPAGWQWVAGSGADAAPYFRIFNPVLQGQKFDPQGEYVRRWLPELDRLPAASIHAPWQTAPGQLAAASVRLGDTYPLPIVAHQQARLRALEAFETLRGQRGEQGDR</sequence>
<keyword evidence="12" id="KW-0456">Lyase</keyword>
<evidence type="ECO:0000256" key="10">
    <source>
        <dbReference type="RuleBase" id="RU004182"/>
    </source>
</evidence>
<dbReference type="InterPro" id="IPR006050">
    <property type="entry name" value="DNA_photolyase_N"/>
</dbReference>
<feature type="domain" description="Photolyase/cryptochrome alpha/beta" evidence="11">
    <location>
        <begin position="11"/>
        <end position="140"/>
    </location>
</feature>
<dbReference type="InterPro" id="IPR018394">
    <property type="entry name" value="DNA_photolyase_1_CS_C"/>
</dbReference>
<dbReference type="Gene3D" id="3.40.50.620">
    <property type="entry name" value="HUPs"/>
    <property type="match status" value="1"/>
</dbReference>
<feature type="binding site" evidence="8">
    <location>
        <begin position="250"/>
        <end position="254"/>
    </location>
    <ligand>
        <name>FAD</name>
        <dbReference type="ChEBI" id="CHEBI:57692"/>
    </ligand>
</feature>
<dbReference type="GO" id="GO:0009416">
    <property type="term" value="P:response to light stimulus"/>
    <property type="evidence" value="ECO:0007669"/>
    <property type="project" value="TreeGrafter"/>
</dbReference>